<feature type="non-terminal residue" evidence="2">
    <location>
        <position position="170"/>
    </location>
</feature>
<keyword evidence="3" id="KW-1185">Reference proteome</keyword>
<accession>A0A7T8KFJ3</accession>
<evidence type="ECO:0000256" key="1">
    <source>
        <dbReference type="SAM" id="MobiDB-lite"/>
    </source>
</evidence>
<gene>
    <name evidence="2" type="ORF">FKW44_008016</name>
</gene>
<name>A0A7T8KFJ3_CALRO</name>
<sequence length="170" mass="19512">PPHHIHQTTRGISNTLKKSFKNILNLSLDFLCRRQPCCLLLQNRRRSTNSSKNLPEIQRNSGLESKDTSSSLASTSSVLVAQQPQQLQQAPNRSSTSSIFWIDPSSLVDDFSRKTEDKRLAHSLPFPESPERTPARFRRHSFHSTELKNILRDVKRLQINHNSKKISQFN</sequence>
<feature type="compositionally biased region" description="Polar residues" evidence="1">
    <location>
        <begin position="48"/>
        <end position="63"/>
    </location>
</feature>
<feature type="compositionally biased region" description="Low complexity" evidence="1">
    <location>
        <begin position="68"/>
        <end position="91"/>
    </location>
</feature>
<dbReference type="Proteomes" id="UP000595437">
    <property type="component" value="Chromosome 5"/>
</dbReference>
<evidence type="ECO:0000313" key="2">
    <source>
        <dbReference type="EMBL" id="QQP54992.1"/>
    </source>
</evidence>
<evidence type="ECO:0000313" key="3">
    <source>
        <dbReference type="Proteomes" id="UP000595437"/>
    </source>
</evidence>
<proteinExistence type="predicted"/>
<reference evidence="3" key="1">
    <citation type="submission" date="2021-01" db="EMBL/GenBank/DDBJ databases">
        <title>Caligus Genome Assembly.</title>
        <authorList>
            <person name="Gallardo-Escarate C."/>
        </authorList>
    </citation>
    <scope>NUCLEOTIDE SEQUENCE [LARGE SCALE GENOMIC DNA]</scope>
</reference>
<protein>
    <submittedName>
        <fullName evidence="2">Uncharacterized protein</fullName>
    </submittedName>
</protein>
<dbReference type="EMBL" id="CP045894">
    <property type="protein sequence ID" value="QQP54992.1"/>
    <property type="molecule type" value="Genomic_DNA"/>
</dbReference>
<feature type="non-terminal residue" evidence="2">
    <location>
        <position position="1"/>
    </location>
</feature>
<feature type="region of interest" description="Disordered" evidence="1">
    <location>
        <begin position="48"/>
        <end position="98"/>
    </location>
</feature>
<organism evidence="2 3">
    <name type="scientific">Caligus rogercresseyi</name>
    <name type="common">Sea louse</name>
    <dbReference type="NCBI Taxonomy" id="217165"/>
    <lineage>
        <taxon>Eukaryota</taxon>
        <taxon>Metazoa</taxon>
        <taxon>Ecdysozoa</taxon>
        <taxon>Arthropoda</taxon>
        <taxon>Crustacea</taxon>
        <taxon>Multicrustacea</taxon>
        <taxon>Hexanauplia</taxon>
        <taxon>Copepoda</taxon>
        <taxon>Siphonostomatoida</taxon>
        <taxon>Caligidae</taxon>
        <taxon>Caligus</taxon>
    </lineage>
</organism>
<dbReference type="AlphaFoldDB" id="A0A7T8KFJ3"/>